<organism evidence="1 2">
    <name type="scientific">Peronosclerospora sorghi</name>
    <dbReference type="NCBI Taxonomy" id="230839"/>
    <lineage>
        <taxon>Eukaryota</taxon>
        <taxon>Sar</taxon>
        <taxon>Stramenopiles</taxon>
        <taxon>Oomycota</taxon>
        <taxon>Peronosporomycetes</taxon>
        <taxon>Peronosporales</taxon>
        <taxon>Peronosporaceae</taxon>
        <taxon>Peronosclerospora</taxon>
    </lineage>
</organism>
<sequence>MHDLCLASEHVIVALVKLVVRVFRRAILRPSADALRMRAIDDRLFFCEPLGQGSHLGDVLLGPPKRHMRHLEQILQDSFRGTLPRPRKRCVECRPRVISKTTHGRSESGH</sequence>
<comment type="caution">
    <text evidence="1">The sequence shown here is derived from an EMBL/GenBank/DDBJ whole genome shotgun (WGS) entry which is preliminary data.</text>
</comment>
<evidence type="ECO:0000313" key="1">
    <source>
        <dbReference type="EMBL" id="KAI9909631.1"/>
    </source>
</evidence>
<name>A0ACC0VV46_9STRA</name>
<reference evidence="1 2" key="1">
    <citation type="journal article" date="2022" name="bioRxiv">
        <title>The genome of the oomycete Peronosclerospora sorghi, a cosmopolitan pathogen of maize and sorghum, is inflated with dispersed pseudogenes.</title>
        <authorList>
            <person name="Fletcher K."/>
            <person name="Martin F."/>
            <person name="Isakeit T."/>
            <person name="Cavanaugh K."/>
            <person name="Magill C."/>
            <person name="Michelmore R."/>
        </authorList>
    </citation>
    <scope>NUCLEOTIDE SEQUENCE [LARGE SCALE GENOMIC DNA]</scope>
    <source>
        <strain evidence="1">P6</strain>
    </source>
</reference>
<accession>A0ACC0VV46</accession>
<protein>
    <submittedName>
        <fullName evidence="1">Uncharacterized protein</fullName>
    </submittedName>
</protein>
<keyword evidence="2" id="KW-1185">Reference proteome</keyword>
<dbReference type="Proteomes" id="UP001163321">
    <property type="component" value="Chromosome 7"/>
</dbReference>
<gene>
    <name evidence="1" type="ORF">PsorP6_014600</name>
</gene>
<evidence type="ECO:0000313" key="2">
    <source>
        <dbReference type="Proteomes" id="UP001163321"/>
    </source>
</evidence>
<dbReference type="EMBL" id="CM047586">
    <property type="protein sequence ID" value="KAI9909631.1"/>
    <property type="molecule type" value="Genomic_DNA"/>
</dbReference>
<proteinExistence type="predicted"/>